<dbReference type="Proteomes" id="UP000469558">
    <property type="component" value="Unassembled WGS sequence"/>
</dbReference>
<evidence type="ECO:0000313" key="9">
    <source>
        <dbReference type="EMBL" id="TVY82812.1"/>
    </source>
</evidence>
<dbReference type="EMBL" id="QGMK01000272">
    <property type="protein sequence ID" value="TVY82812.1"/>
    <property type="molecule type" value="Genomic_DNA"/>
</dbReference>
<dbReference type="OrthoDB" id="245563at2759"/>
<evidence type="ECO:0000256" key="4">
    <source>
        <dbReference type="ARBA" id="ARBA00022722"/>
    </source>
</evidence>
<dbReference type="AlphaFoldDB" id="A0A8T9CCB3"/>
<dbReference type="PROSITE" id="PS50879">
    <property type="entry name" value="RNASE_H_1"/>
    <property type="match status" value="1"/>
</dbReference>
<name>A0A8T9CCB3_9HELO</name>
<comment type="catalytic activity">
    <reaction evidence="1">
        <text>Endonucleolytic cleavage to 5'-phosphomonoester.</text>
        <dbReference type="EC" id="3.1.26.4"/>
    </reaction>
</comment>
<evidence type="ECO:0000256" key="7">
    <source>
        <dbReference type="ARBA" id="ARBA00022801"/>
    </source>
</evidence>
<dbReference type="Gene3D" id="3.30.420.10">
    <property type="entry name" value="Ribonuclease H-like superfamily/Ribonuclease H"/>
    <property type="match status" value="1"/>
</dbReference>
<dbReference type="InterPro" id="IPR036397">
    <property type="entry name" value="RNaseH_sf"/>
</dbReference>
<dbReference type="GO" id="GO:0043137">
    <property type="term" value="P:DNA replication, removal of RNA primer"/>
    <property type="evidence" value="ECO:0007669"/>
    <property type="project" value="TreeGrafter"/>
</dbReference>
<evidence type="ECO:0000313" key="10">
    <source>
        <dbReference type="Proteomes" id="UP000469558"/>
    </source>
</evidence>
<dbReference type="EC" id="3.1.26.4" evidence="3"/>
<protein>
    <recommendedName>
        <fullName evidence="3">ribonuclease H</fullName>
        <ecNumber evidence="3">3.1.26.4</ecNumber>
    </recommendedName>
</protein>
<dbReference type="SUPFAM" id="SSF53098">
    <property type="entry name" value="Ribonuclease H-like"/>
    <property type="match status" value="1"/>
</dbReference>
<dbReference type="PANTHER" id="PTHR10642">
    <property type="entry name" value="RIBONUCLEASE H1"/>
    <property type="match status" value="1"/>
</dbReference>
<evidence type="ECO:0000256" key="6">
    <source>
        <dbReference type="ARBA" id="ARBA00022759"/>
    </source>
</evidence>
<evidence type="ECO:0000256" key="3">
    <source>
        <dbReference type="ARBA" id="ARBA00012180"/>
    </source>
</evidence>
<evidence type="ECO:0000256" key="1">
    <source>
        <dbReference type="ARBA" id="ARBA00000077"/>
    </source>
</evidence>
<keyword evidence="6" id="KW-0255">Endonuclease</keyword>
<keyword evidence="10" id="KW-1185">Reference proteome</keyword>
<dbReference type="Pfam" id="PF00075">
    <property type="entry name" value="RNase_H"/>
    <property type="match status" value="1"/>
</dbReference>
<keyword evidence="7" id="KW-0378">Hydrolase</keyword>
<dbReference type="InterPro" id="IPR050092">
    <property type="entry name" value="RNase_H"/>
</dbReference>
<dbReference type="InterPro" id="IPR012337">
    <property type="entry name" value="RNaseH-like_sf"/>
</dbReference>
<dbReference type="GO" id="GO:0003676">
    <property type="term" value="F:nucleic acid binding"/>
    <property type="evidence" value="ECO:0007669"/>
    <property type="project" value="InterPro"/>
</dbReference>
<evidence type="ECO:0000256" key="5">
    <source>
        <dbReference type="ARBA" id="ARBA00022723"/>
    </source>
</evidence>
<gene>
    <name evidence="9" type="primary">rnhA</name>
    <name evidence="9" type="ORF">LSUE1_G006380</name>
</gene>
<dbReference type="GO" id="GO:0004523">
    <property type="term" value="F:RNA-DNA hybrid ribonuclease activity"/>
    <property type="evidence" value="ECO:0007669"/>
    <property type="project" value="UniProtKB-EC"/>
</dbReference>
<dbReference type="GO" id="GO:0046872">
    <property type="term" value="F:metal ion binding"/>
    <property type="evidence" value="ECO:0007669"/>
    <property type="project" value="UniProtKB-KW"/>
</dbReference>
<proteinExistence type="inferred from homology"/>
<sequence length="146" mass="16061">MVYRMEIYVDGGCRGNGQPDAIGTAAAVFAGQYGGLEGFTKVLPQHPAPTNQRAEITAIIIALAHAIAKANGLDARNPRCVQWIYKWTQNGWTNAAGFEVANRDLVEQAVDLDGRLKELGTVRYTWIPRSENEVADRLCNEVMDNL</sequence>
<evidence type="ECO:0000256" key="2">
    <source>
        <dbReference type="ARBA" id="ARBA00005300"/>
    </source>
</evidence>
<organism evidence="9 10">
    <name type="scientific">Lachnellula suecica</name>
    <dbReference type="NCBI Taxonomy" id="602035"/>
    <lineage>
        <taxon>Eukaryota</taxon>
        <taxon>Fungi</taxon>
        <taxon>Dikarya</taxon>
        <taxon>Ascomycota</taxon>
        <taxon>Pezizomycotina</taxon>
        <taxon>Leotiomycetes</taxon>
        <taxon>Helotiales</taxon>
        <taxon>Lachnaceae</taxon>
        <taxon>Lachnellula</taxon>
    </lineage>
</organism>
<comment type="similarity">
    <text evidence="2">Belongs to the RNase H family.</text>
</comment>
<feature type="domain" description="RNase H type-1" evidence="8">
    <location>
        <begin position="1"/>
        <end position="146"/>
    </location>
</feature>
<dbReference type="InterPro" id="IPR002156">
    <property type="entry name" value="RNaseH_domain"/>
</dbReference>
<keyword evidence="4" id="KW-0540">Nuclease</keyword>
<dbReference type="PANTHER" id="PTHR10642:SF26">
    <property type="entry name" value="RIBONUCLEASE H1"/>
    <property type="match status" value="1"/>
</dbReference>
<evidence type="ECO:0000259" key="8">
    <source>
        <dbReference type="PROSITE" id="PS50879"/>
    </source>
</evidence>
<keyword evidence="5" id="KW-0479">Metal-binding</keyword>
<accession>A0A8T9CCB3</accession>
<reference evidence="9 10" key="1">
    <citation type="submission" date="2018-05" db="EMBL/GenBank/DDBJ databases">
        <title>Genome sequencing and assembly of the regulated plant pathogen Lachnellula willkommii and related sister species for the development of diagnostic species identification markers.</title>
        <authorList>
            <person name="Giroux E."/>
            <person name="Bilodeau G."/>
        </authorList>
    </citation>
    <scope>NUCLEOTIDE SEQUENCE [LARGE SCALE GENOMIC DNA]</scope>
    <source>
        <strain evidence="9 10">CBS 268.59</strain>
    </source>
</reference>
<comment type="caution">
    <text evidence="9">The sequence shown here is derived from an EMBL/GenBank/DDBJ whole genome shotgun (WGS) entry which is preliminary data.</text>
</comment>